<evidence type="ECO:0000313" key="1">
    <source>
        <dbReference type="EMBL" id="MQL84269.1"/>
    </source>
</evidence>
<reference evidence="1" key="1">
    <citation type="submission" date="2017-07" db="EMBL/GenBank/DDBJ databases">
        <title>Taro Niue Genome Assembly and Annotation.</title>
        <authorList>
            <person name="Atibalentja N."/>
            <person name="Keating K."/>
            <person name="Fields C.J."/>
        </authorList>
    </citation>
    <scope>NUCLEOTIDE SEQUENCE</scope>
    <source>
        <strain evidence="1">Niue_2</strain>
        <tissue evidence="1">Leaf</tissue>
    </source>
</reference>
<dbReference type="InterPro" id="IPR029001">
    <property type="entry name" value="ITPase-like_fam"/>
</dbReference>
<gene>
    <name evidence="1" type="ORF">Taro_016782</name>
</gene>
<comment type="caution">
    <text evidence="1">The sequence shown here is derived from an EMBL/GenBank/DDBJ whole genome shotgun (WGS) entry which is preliminary data.</text>
</comment>
<protein>
    <submittedName>
        <fullName evidence="1">Uncharacterized protein</fullName>
    </submittedName>
</protein>
<dbReference type="Proteomes" id="UP000652761">
    <property type="component" value="Unassembled WGS sequence"/>
</dbReference>
<organism evidence="1 2">
    <name type="scientific">Colocasia esculenta</name>
    <name type="common">Wild taro</name>
    <name type="synonym">Arum esculentum</name>
    <dbReference type="NCBI Taxonomy" id="4460"/>
    <lineage>
        <taxon>Eukaryota</taxon>
        <taxon>Viridiplantae</taxon>
        <taxon>Streptophyta</taxon>
        <taxon>Embryophyta</taxon>
        <taxon>Tracheophyta</taxon>
        <taxon>Spermatophyta</taxon>
        <taxon>Magnoliopsida</taxon>
        <taxon>Liliopsida</taxon>
        <taxon>Araceae</taxon>
        <taxon>Aroideae</taxon>
        <taxon>Colocasieae</taxon>
        <taxon>Colocasia</taxon>
    </lineage>
</organism>
<dbReference type="AlphaFoldDB" id="A0A843UXB4"/>
<dbReference type="EMBL" id="NMUH01000750">
    <property type="protein sequence ID" value="MQL84269.1"/>
    <property type="molecule type" value="Genomic_DNA"/>
</dbReference>
<proteinExistence type="predicted"/>
<keyword evidence="2" id="KW-1185">Reference proteome</keyword>
<dbReference type="OrthoDB" id="10267058at2759"/>
<sequence length="61" mass="6659">MGPGGCFKIADIDEKCIQKEKPEELVMVLAEAKADAIMSKLKPSNYVEHEEPTLLIAADQA</sequence>
<dbReference type="Gene3D" id="3.90.950.10">
    <property type="match status" value="1"/>
</dbReference>
<name>A0A843UXB4_COLES</name>
<accession>A0A843UXB4</accession>
<dbReference type="SUPFAM" id="SSF52972">
    <property type="entry name" value="ITPase-like"/>
    <property type="match status" value="1"/>
</dbReference>
<evidence type="ECO:0000313" key="2">
    <source>
        <dbReference type="Proteomes" id="UP000652761"/>
    </source>
</evidence>